<evidence type="ECO:0000256" key="6">
    <source>
        <dbReference type="ARBA" id="ARBA00023136"/>
    </source>
</evidence>
<dbReference type="Pfam" id="PF04239">
    <property type="entry name" value="DUF421"/>
    <property type="match status" value="1"/>
</dbReference>
<dbReference type="GO" id="GO:0005886">
    <property type="term" value="C:plasma membrane"/>
    <property type="evidence" value="ECO:0007669"/>
    <property type="project" value="UniProtKB-SubCell"/>
</dbReference>
<dbReference type="InterPro" id="IPR048454">
    <property type="entry name" value="YetF_N"/>
</dbReference>
<keyword evidence="11" id="KW-1185">Reference proteome</keyword>
<dbReference type="Proteomes" id="UP000323426">
    <property type="component" value="Unassembled WGS sequence"/>
</dbReference>
<keyword evidence="6 7" id="KW-0472">Membrane</keyword>
<reference evidence="10 11" key="1">
    <citation type="submission" date="2019-09" db="EMBL/GenBank/DDBJ databases">
        <title>Genome sequence and assembly of Adhaeribacter sp.</title>
        <authorList>
            <person name="Chhetri G."/>
        </authorList>
    </citation>
    <scope>NUCLEOTIDE SEQUENCE [LARGE SCALE GENOMIC DNA]</scope>
    <source>
        <strain evidence="10 11">DK36</strain>
    </source>
</reference>
<proteinExistence type="inferred from homology"/>
<dbReference type="InterPro" id="IPR007353">
    <property type="entry name" value="DUF421"/>
</dbReference>
<comment type="caution">
    <text evidence="10">The sequence shown here is derived from an EMBL/GenBank/DDBJ whole genome shotgun (WGS) entry which is preliminary data.</text>
</comment>
<evidence type="ECO:0000256" key="1">
    <source>
        <dbReference type="ARBA" id="ARBA00004651"/>
    </source>
</evidence>
<keyword evidence="4 7" id="KW-0812">Transmembrane</keyword>
<feature type="domain" description="YetF C-terminal" evidence="8">
    <location>
        <begin position="88"/>
        <end position="157"/>
    </location>
</feature>
<evidence type="ECO:0000256" key="3">
    <source>
        <dbReference type="ARBA" id="ARBA00022475"/>
    </source>
</evidence>
<evidence type="ECO:0000313" key="11">
    <source>
        <dbReference type="Proteomes" id="UP000323426"/>
    </source>
</evidence>
<evidence type="ECO:0000313" key="10">
    <source>
        <dbReference type="EMBL" id="KAA5547833.1"/>
    </source>
</evidence>
<dbReference type="InterPro" id="IPR023090">
    <property type="entry name" value="UPF0702_alpha/beta_dom_sf"/>
</dbReference>
<feature type="transmembrane region" description="Helical" evidence="7">
    <location>
        <begin position="6"/>
        <end position="27"/>
    </location>
</feature>
<name>A0A5M6DK34_9BACT</name>
<evidence type="ECO:0000256" key="5">
    <source>
        <dbReference type="ARBA" id="ARBA00022989"/>
    </source>
</evidence>
<dbReference type="AlphaFoldDB" id="A0A5M6DK34"/>
<dbReference type="Gene3D" id="3.30.240.20">
    <property type="entry name" value="bsu07140 like domains"/>
    <property type="match status" value="1"/>
</dbReference>
<evidence type="ECO:0000256" key="2">
    <source>
        <dbReference type="ARBA" id="ARBA00006448"/>
    </source>
</evidence>
<dbReference type="RefSeq" id="WP_150087751.1">
    <property type="nucleotide sequence ID" value="NZ_VWSF01000004.1"/>
</dbReference>
<keyword evidence="3" id="KW-1003">Cell membrane</keyword>
<keyword evidence="5 7" id="KW-1133">Transmembrane helix</keyword>
<feature type="domain" description="YetF-like N-terminal transmembrane" evidence="9">
    <location>
        <begin position="19"/>
        <end position="84"/>
    </location>
</feature>
<evidence type="ECO:0000256" key="4">
    <source>
        <dbReference type="ARBA" id="ARBA00022692"/>
    </source>
</evidence>
<feature type="transmembrane region" description="Helical" evidence="7">
    <location>
        <begin position="39"/>
        <end position="58"/>
    </location>
</feature>
<organism evidence="10 11">
    <name type="scientific">Adhaeribacter rhizoryzae</name>
    <dbReference type="NCBI Taxonomy" id="2607907"/>
    <lineage>
        <taxon>Bacteria</taxon>
        <taxon>Pseudomonadati</taxon>
        <taxon>Bacteroidota</taxon>
        <taxon>Cytophagia</taxon>
        <taxon>Cytophagales</taxon>
        <taxon>Hymenobacteraceae</taxon>
        <taxon>Adhaeribacter</taxon>
    </lineage>
</organism>
<comment type="subcellular location">
    <subcellularLocation>
        <location evidence="1">Cell membrane</location>
        <topology evidence="1">Multi-pass membrane protein</topology>
    </subcellularLocation>
</comment>
<evidence type="ECO:0000259" key="9">
    <source>
        <dbReference type="Pfam" id="PF20730"/>
    </source>
</evidence>
<dbReference type="EMBL" id="VWSF01000004">
    <property type="protein sequence ID" value="KAA5547833.1"/>
    <property type="molecule type" value="Genomic_DNA"/>
</dbReference>
<protein>
    <submittedName>
        <fullName evidence="10">DUF421 domain-containing protein</fullName>
    </submittedName>
</protein>
<dbReference type="Pfam" id="PF20730">
    <property type="entry name" value="YetF_N"/>
    <property type="match status" value="1"/>
</dbReference>
<dbReference type="PANTHER" id="PTHR34582">
    <property type="entry name" value="UPF0702 TRANSMEMBRANE PROTEIN YCAP"/>
    <property type="match status" value="1"/>
</dbReference>
<evidence type="ECO:0000256" key="7">
    <source>
        <dbReference type="SAM" id="Phobius"/>
    </source>
</evidence>
<evidence type="ECO:0000259" key="8">
    <source>
        <dbReference type="Pfam" id="PF04239"/>
    </source>
</evidence>
<comment type="similarity">
    <text evidence="2">Belongs to the UPF0702 family.</text>
</comment>
<feature type="transmembrane region" description="Helical" evidence="7">
    <location>
        <begin position="64"/>
        <end position="86"/>
    </location>
</feature>
<gene>
    <name evidence="10" type="ORF">F0145_07795</name>
</gene>
<dbReference type="PANTHER" id="PTHR34582:SF6">
    <property type="entry name" value="UPF0702 TRANSMEMBRANE PROTEIN YCAP"/>
    <property type="match status" value="1"/>
</dbReference>
<accession>A0A5M6DK34</accession>
<sequence length="169" mass="19030">MFLDNWTQILHILVTGALTYVGLIIMLRLSGKRTLTQMNAFDFVVTVALGSTLATALLSKDTPLVEGLIGLGTLILLQFIISWIYVRFPLFNKVIKSEPRLMFYQGEFKSKAMQEERVKKEELLQAARNQGILSLEQIEAIVLETNGQFSIIKTASQTSYSTLDNVKKE</sequence>